<evidence type="ECO:0000259" key="1">
    <source>
        <dbReference type="Pfam" id="PF08241"/>
    </source>
</evidence>
<protein>
    <submittedName>
        <fullName evidence="2">Class I SAM-dependent methyltransferase</fullName>
    </submittedName>
</protein>
<accession>A0A2W5YDP5</accession>
<gene>
    <name evidence="2" type="ORF">DNL40_12175</name>
</gene>
<keyword evidence="2" id="KW-0489">Methyltransferase</keyword>
<dbReference type="InterPro" id="IPR013216">
    <property type="entry name" value="Methyltransf_11"/>
</dbReference>
<keyword evidence="3" id="KW-1185">Reference proteome</keyword>
<keyword evidence="2" id="KW-0808">Transferase</keyword>
<dbReference type="GO" id="GO:0032259">
    <property type="term" value="P:methylation"/>
    <property type="evidence" value="ECO:0007669"/>
    <property type="project" value="UniProtKB-KW"/>
</dbReference>
<proteinExistence type="predicted"/>
<dbReference type="CDD" id="cd02440">
    <property type="entry name" value="AdoMet_MTases"/>
    <property type="match status" value="1"/>
</dbReference>
<reference evidence="2 3" key="1">
    <citation type="submission" date="2018-06" db="EMBL/GenBank/DDBJ databases">
        <title>Whole genome sequencing of a novel hydrocarbon degrading bacterial strain, PW21 isolated from oil contaminated produced water sample.</title>
        <authorList>
            <person name="Nagkirti P."/>
            <person name="Shaikh A."/>
            <person name="Gowdaman V."/>
            <person name="Engineer A.E."/>
            <person name="Dagar S."/>
            <person name="Dhakephalkar P.K."/>
        </authorList>
    </citation>
    <scope>NUCLEOTIDE SEQUENCE [LARGE SCALE GENOMIC DNA]</scope>
    <source>
        <strain evidence="2 3">PW21</strain>
    </source>
</reference>
<sequence>METYAWVAPTEMTKGLALAETFGDPAGEITWGRIAGLRLRFTRDCIGPGLGCSSMVQTSESREAAYWDQWNAENRERGQSEVSHRQAYFVRKWLDQSSRRDLRILEVGCGAGWFVDQLVEYGTVTGVDLSPTVLERARERVPQATFFTGDVLDVDLPLGSFDVIVGLEVLSHVEDHQAFIARVHDLLADGGHLMLATQNRPVLQNHCIIAPPHPDQRRRWFSRDELTDLTGEYFSTVRLHSATPLAHKGYRHIPTAWWIRRGLEKYLGPAWARAWAWPMEWAGWGFTLMYHGKKKPNGSRTTR</sequence>
<dbReference type="InterPro" id="IPR029063">
    <property type="entry name" value="SAM-dependent_MTases_sf"/>
</dbReference>
<dbReference type="GO" id="GO:0008757">
    <property type="term" value="F:S-adenosylmethionine-dependent methyltransferase activity"/>
    <property type="evidence" value="ECO:0007669"/>
    <property type="project" value="InterPro"/>
</dbReference>
<dbReference type="Gene3D" id="3.40.50.150">
    <property type="entry name" value="Vaccinia Virus protein VP39"/>
    <property type="match status" value="1"/>
</dbReference>
<dbReference type="PANTHER" id="PTHR43861">
    <property type="entry name" value="TRANS-ACONITATE 2-METHYLTRANSFERASE-RELATED"/>
    <property type="match status" value="1"/>
</dbReference>
<dbReference type="EMBL" id="QKWH01000010">
    <property type="protein sequence ID" value="PZR52421.1"/>
    <property type="molecule type" value="Genomic_DNA"/>
</dbReference>
<comment type="caution">
    <text evidence="2">The sequence shown here is derived from an EMBL/GenBank/DDBJ whole genome shotgun (WGS) entry which is preliminary data.</text>
</comment>
<organism evidence="2 3">
    <name type="scientific">Xylanimonas oleitrophica</name>
    <dbReference type="NCBI Taxonomy" id="2607479"/>
    <lineage>
        <taxon>Bacteria</taxon>
        <taxon>Bacillati</taxon>
        <taxon>Actinomycetota</taxon>
        <taxon>Actinomycetes</taxon>
        <taxon>Micrococcales</taxon>
        <taxon>Promicromonosporaceae</taxon>
        <taxon>Xylanimonas</taxon>
    </lineage>
</organism>
<dbReference type="Pfam" id="PF08241">
    <property type="entry name" value="Methyltransf_11"/>
    <property type="match status" value="1"/>
</dbReference>
<feature type="domain" description="Methyltransferase type 11" evidence="1">
    <location>
        <begin position="105"/>
        <end position="194"/>
    </location>
</feature>
<dbReference type="SUPFAM" id="SSF53335">
    <property type="entry name" value="S-adenosyl-L-methionine-dependent methyltransferases"/>
    <property type="match status" value="1"/>
</dbReference>
<name>A0A2W5YDP5_9MICO</name>
<evidence type="ECO:0000313" key="2">
    <source>
        <dbReference type="EMBL" id="PZR52421.1"/>
    </source>
</evidence>
<dbReference type="AlphaFoldDB" id="A0A2W5YDP5"/>
<evidence type="ECO:0000313" key="3">
    <source>
        <dbReference type="Proteomes" id="UP000248783"/>
    </source>
</evidence>
<dbReference type="Proteomes" id="UP000248783">
    <property type="component" value="Unassembled WGS sequence"/>
</dbReference>